<keyword evidence="1" id="KW-0812">Transmembrane</keyword>
<feature type="transmembrane region" description="Helical" evidence="1">
    <location>
        <begin position="31"/>
        <end position="49"/>
    </location>
</feature>
<dbReference type="STRING" id="387631.Asulf_01039"/>
<evidence type="ECO:0000313" key="2">
    <source>
        <dbReference type="EMBL" id="AGK61040.1"/>
    </source>
</evidence>
<dbReference type="AlphaFoldDB" id="N0BLH5"/>
<dbReference type="eggNOG" id="arCOG11170">
    <property type="taxonomic scope" value="Archaea"/>
</dbReference>
<reference evidence="2 3" key="1">
    <citation type="journal article" date="2013" name="Genome Announc.">
        <title>Complete Genome Sequence of the Thermophilic and Facultatively Chemolithoautotrophic Sulfate Reducer Archaeoglobus sulfaticallidus Strain PM70-1T.</title>
        <authorList>
            <person name="Stokke R."/>
            <person name="Hocking W.P."/>
            <person name="Steinsbu B.O."/>
            <person name="Steen I.H."/>
        </authorList>
    </citation>
    <scope>NUCLEOTIDE SEQUENCE [LARGE SCALE GENOMIC DNA]</scope>
    <source>
        <strain evidence="2">PM70-1</strain>
    </source>
</reference>
<gene>
    <name evidence="2" type="ORF">Asulf_01039</name>
</gene>
<keyword evidence="3" id="KW-1185">Reference proteome</keyword>
<keyword evidence="1" id="KW-1133">Transmembrane helix</keyword>
<feature type="transmembrane region" description="Helical" evidence="1">
    <location>
        <begin position="159"/>
        <end position="178"/>
    </location>
</feature>
<dbReference type="Proteomes" id="UP000013307">
    <property type="component" value="Chromosome"/>
</dbReference>
<evidence type="ECO:0000256" key="1">
    <source>
        <dbReference type="SAM" id="Phobius"/>
    </source>
</evidence>
<protein>
    <submittedName>
        <fullName evidence="2">Uncharacterized protein</fullName>
    </submittedName>
</protein>
<proteinExistence type="predicted"/>
<feature type="transmembrane region" description="Helical" evidence="1">
    <location>
        <begin position="133"/>
        <end position="153"/>
    </location>
</feature>
<feature type="transmembrane region" description="Helical" evidence="1">
    <location>
        <begin position="96"/>
        <end position="121"/>
    </location>
</feature>
<organism evidence="2 3">
    <name type="scientific">Archaeoglobus sulfaticallidus PM70-1</name>
    <dbReference type="NCBI Taxonomy" id="387631"/>
    <lineage>
        <taxon>Archaea</taxon>
        <taxon>Methanobacteriati</taxon>
        <taxon>Methanobacteriota</taxon>
        <taxon>Archaeoglobi</taxon>
        <taxon>Archaeoglobales</taxon>
        <taxon>Archaeoglobaceae</taxon>
        <taxon>Archaeoglobus</taxon>
    </lineage>
</organism>
<dbReference type="RefSeq" id="WP_015590638.1">
    <property type="nucleotide sequence ID" value="NC_021169.1"/>
</dbReference>
<keyword evidence="1" id="KW-0472">Membrane</keyword>
<dbReference type="EMBL" id="CP005290">
    <property type="protein sequence ID" value="AGK61040.1"/>
    <property type="molecule type" value="Genomic_DNA"/>
</dbReference>
<evidence type="ECO:0000313" key="3">
    <source>
        <dbReference type="Proteomes" id="UP000013307"/>
    </source>
</evidence>
<dbReference type="HOGENOM" id="CLU_1529161_0_0_2"/>
<dbReference type="GeneID" id="15392680"/>
<feature type="transmembrane region" description="Helical" evidence="1">
    <location>
        <begin position="56"/>
        <end position="76"/>
    </location>
</feature>
<accession>N0BLH5</accession>
<dbReference type="KEGG" id="ast:Asulf_01039"/>
<name>N0BLH5_9EURY</name>
<sequence>MIALVLAFLTGVIYGLKVPLISPLVYLSKFVRKDLFVLLFFVYCIALSYELEISNIYAYSVNMTVIPVAISTILFLDYGLRFDNDLRAEIREKKNYVIVGIALAGLIFKEMFLLGSILALFYNFSDTNPRKSISVVVSVLALVVGLIFLKNLLSIGGGAPTQVVFISAITILTLVPFWRDINKVDLF</sequence>